<dbReference type="EMBL" id="JASUXU010000036">
    <property type="protein sequence ID" value="KAK0318544.1"/>
    <property type="molecule type" value="Genomic_DNA"/>
</dbReference>
<feature type="chain" id="PRO_5042969581" description="DUF7580 domain-containing protein" evidence="2">
    <location>
        <begin position="22"/>
        <end position="755"/>
    </location>
</feature>
<dbReference type="PANTHER" id="PTHR35186:SF4">
    <property type="entry name" value="PRION-INHIBITION AND PROPAGATION HELO DOMAIN-CONTAINING PROTEIN"/>
    <property type="match status" value="1"/>
</dbReference>
<organism evidence="4 5">
    <name type="scientific">Friedmanniomyces endolithicus</name>
    <dbReference type="NCBI Taxonomy" id="329885"/>
    <lineage>
        <taxon>Eukaryota</taxon>
        <taxon>Fungi</taxon>
        <taxon>Dikarya</taxon>
        <taxon>Ascomycota</taxon>
        <taxon>Pezizomycotina</taxon>
        <taxon>Dothideomycetes</taxon>
        <taxon>Dothideomycetidae</taxon>
        <taxon>Mycosphaerellales</taxon>
        <taxon>Teratosphaeriaceae</taxon>
        <taxon>Friedmanniomyces</taxon>
    </lineage>
</organism>
<comment type="caution">
    <text evidence="4">The sequence shown here is derived from an EMBL/GenBank/DDBJ whole genome shotgun (WGS) entry which is preliminary data.</text>
</comment>
<dbReference type="Pfam" id="PF24476">
    <property type="entry name" value="DUF7580"/>
    <property type="match status" value="1"/>
</dbReference>
<dbReference type="Proteomes" id="UP001168146">
    <property type="component" value="Unassembled WGS sequence"/>
</dbReference>
<feature type="signal peptide" evidence="2">
    <location>
        <begin position="1"/>
        <end position="21"/>
    </location>
</feature>
<accession>A0AAN6FHJ6</accession>
<sequence length="755" mass="83886">MSGVEVVLGLVLGGIPLCISAMEHYADFKKVTGTFIDIRRQHGKDLRRVKLCELQFRLHLKQLLLPLLNDGIVDKPEYAELLLEPGGEGWKEKHVGEALEKRLDEGHQYYVETLRGIVATVAQLCKETYVNDQRFQDQLEHKARVCKTSNRLTAKHLADVPKDLPANTTQPAQASTVLQLRANDVFHNAMFQGKSIKYAFTGTSRDALFDELEAQISTLRDILSDTDQVSALSQVEAKAPLQKVSKALLQFWSHADVIFKLLRDAWQCNCQSLHCANLWLQHRTSTMVDMQIRLTYCPGSSKISSPPWLYQSIEIRLQDPPLVQVNSSPTPSVSLSSLPPLIKAPSNSAIPTPSNMSQPAKNFSRLQLPWRHRAKSPSISAPGITITPPPAASTSSLPIASASSTVTTSSPPPERKTVRFRSASASTCQTTGSTDSLCTAVAHPQSSNSCILTLVDVDLNRYYAVYPAAEKTPLVAGASSGPDAGTTLADTLVPNFRPRLTRVQRYGIALTLASSHLQLHSTPWLREQWTAENVHFPLTDDNGALTLHGEPYVLTQFEATNNKPPTGQSDQSFSTLGIVLLELCFGTRFEDHHLWQNPAYAPLRSDPNMRQVIACQWLKDVEGEAGDDYASAVNWTLRQAPLVVQGNKWREEFALNVVQPLQRRSHQHATSSRAPTPTSPSRKIRVHYYCDPTSTRAPTYAPLTTMDQDPSTRKANKRPRKQFSEGNLLPSTLKWKDIRAWYSFHFGAKSPWGQV</sequence>
<name>A0AAN6FHJ6_9PEZI</name>
<protein>
    <recommendedName>
        <fullName evidence="3">DUF7580 domain-containing protein</fullName>
    </recommendedName>
</protein>
<feature type="region of interest" description="Disordered" evidence="1">
    <location>
        <begin position="376"/>
        <end position="434"/>
    </location>
</feature>
<evidence type="ECO:0000313" key="5">
    <source>
        <dbReference type="Proteomes" id="UP001168146"/>
    </source>
</evidence>
<dbReference type="InterPro" id="IPR056002">
    <property type="entry name" value="DUF7580"/>
</dbReference>
<dbReference type="PANTHER" id="PTHR35186">
    <property type="entry name" value="ANK_REP_REGION DOMAIN-CONTAINING PROTEIN"/>
    <property type="match status" value="1"/>
</dbReference>
<feature type="domain" description="DUF7580" evidence="3">
    <location>
        <begin position="434"/>
        <end position="643"/>
    </location>
</feature>
<feature type="compositionally biased region" description="Low complexity" evidence="1">
    <location>
        <begin position="376"/>
        <end position="409"/>
    </location>
</feature>
<feature type="region of interest" description="Disordered" evidence="1">
    <location>
        <begin position="699"/>
        <end position="725"/>
    </location>
</feature>
<dbReference type="AlphaFoldDB" id="A0AAN6FHJ6"/>
<evidence type="ECO:0000313" key="4">
    <source>
        <dbReference type="EMBL" id="KAK0318544.1"/>
    </source>
</evidence>
<evidence type="ECO:0000256" key="2">
    <source>
        <dbReference type="SAM" id="SignalP"/>
    </source>
</evidence>
<gene>
    <name evidence="4" type="ORF">LTR82_010606</name>
</gene>
<proteinExistence type="predicted"/>
<feature type="compositionally biased region" description="Polar residues" evidence="1">
    <location>
        <begin position="423"/>
        <end position="434"/>
    </location>
</feature>
<reference evidence="4" key="1">
    <citation type="submission" date="2021-12" db="EMBL/GenBank/DDBJ databases">
        <title>Black yeast isolated from Biological Soil Crust.</title>
        <authorList>
            <person name="Kurbessoian T."/>
        </authorList>
    </citation>
    <scope>NUCLEOTIDE SEQUENCE</scope>
    <source>
        <strain evidence="4">CCFEE 5208</strain>
    </source>
</reference>
<keyword evidence="2" id="KW-0732">Signal</keyword>
<evidence type="ECO:0000256" key="1">
    <source>
        <dbReference type="SAM" id="MobiDB-lite"/>
    </source>
</evidence>
<evidence type="ECO:0000259" key="3">
    <source>
        <dbReference type="Pfam" id="PF24476"/>
    </source>
</evidence>